<protein>
    <submittedName>
        <fullName evidence="5">AraC family transcriptional regulator</fullName>
    </submittedName>
</protein>
<reference evidence="5 6" key="1">
    <citation type="journal article" date="2014" name="Int. J. Syst. Evol. Microbiol.">
        <title>Solimonas terrae sp. nov., isolated from soil.</title>
        <authorList>
            <person name="Kim S.J."/>
            <person name="Moon J.Y."/>
            <person name="Weon H.Y."/>
            <person name="Ahn J.H."/>
            <person name="Chen W.M."/>
            <person name="Kwon S.W."/>
        </authorList>
    </citation>
    <scope>NUCLEOTIDE SEQUENCE [LARGE SCALE GENOMIC DNA]</scope>
    <source>
        <strain evidence="5 6">KIS83-12</strain>
    </source>
</reference>
<dbReference type="PROSITE" id="PS00041">
    <property type="entry name" value="HTH_ARAC_FAMILY_1"/>
    <property type="match status" value="1"/>
</dbReference>
<dbReference type="SMART" id="SM00342">
    <property type="entry name" value="HTH_ARAC"/>
    <property type="match status" value="1"/>
</dbReference>
<keyword evidence="2" id="KW-0238">DNA-binding</keyword>
<dbReference type="InterPro" id="IPR009057">
    <property type="entry name" value="Homeodomain-like_sf"/>
</dbReference>
<evidence type="ECO:0000313" key="5">
    <source>
        <dbReference type="EMBL" id="NGY03383.1"/>
    </source>
</evidence>
<dbReference type="PRINTS" id="PR00032">
    <property type="entry name" value="HTHARAC"/>
</dbReference>
<keyword evidence="6" id="KW-1185">Reference proteome</keyword>
<gene>
    <name evidence="5" type="ORF">G7Y85_01250</name>
</gene>
<dbReference type="InterPro" id="IPR032687">
    <property type="entry name" value="AraC-type_N"/>
</dbReference>
<evidence type="ECO:0000256" key="1">
    <source>
        <dbReference type="ARBA" id="ARBA00023015"/>
    </source>
</evidence>
<proteinExistence type="predicted"/>
<evidence type="ECO:0000256" key="3">
    <source>
        <dbReference type="ARBA" id="ARBA00023163"/>
    </source>
</evidence>
<dbReference type="Proteomes" id="UP000472676">
    <property type="component" value="Unassembled WGS sequence"/>
</dbReference>
<name>A0A6M2BMX2_9GAMM</name>
<dbReference type="PANTHER" id="PTHR47894:SF4">
    <property type="entry name" value="HTH-TYPE TRANSCRIPTIONAL REGULATOR GADX"/>
    <property type="match status" value="1"/>
</dbReference>
<dbReference type="AlphaFoldDB" id="A0A6M2BMX2"/>
<dbReference type="EMBL" id="JAAMOW010000001">
    <property type="protein sequence ID" value="NGY03383.1"/>
    <property type="molecule type" value="Genomic_DNA"/>
</dbReference>
<dbReference type="GO" id="GO:0005829">
    <property type="term" value="C:cytosol"/>
    <property type="evidence" value="ECO:0007669"/>
    <property type="project" value="TreeGrafter"/>
</dbReference>
<feature type="domain" description="HTH araC/xylS-type" evidence="4">
    <location>
        <begin position="250"/>
        <end position="348"/>
    </location>
</feature>
<evidence type="ECO:0000313" key="6">
    <source>
        <dbReference type="Proteomes" id="UP000472676"/>
    </source>
</evidence>
<dbReference type="InterPro" id="IPR020449">
    <property type="entry name" value="Tscrpt_reg_AraC-type_HTH"/>
</dbReference>
<sequence length="355" mass="39789">MSDTFFYSLEGPLDSLPVDRQMRTANFNGFTDLVRSRGADPRRILERHDIDPRAVQNPDSYIDCKALVDVLQYCSTSFNDPLFGLHLAQFQDPDVYGCVAALCRAASTVREAIAGFVDYMPVIHAPVIMLELVEGEELAELRWDERTNLGMNDQANYQATLLNLKLLRLIGGRNFQPQYVNLAVDTRSRDIGLIEDQFGCKLNTHASSNAIAFPVGMLNQSVATSNRLLFKLLSGYLDRVKAASRTTVVERVEDYVRGALSLGNCSIERCAKRLGTSVRTLQANLSESGLRFSDILEKQRIELAKVHLQEGRLSLDELAILLGYSEQSSFGRAFKRWTGSTPQRYRRNLDSPRAA</sequence>
<dbReference type="InterPro" id="IPR018062">
    <property type="entry name" value="HTH_AraC-typ_CS"/>
</dbReference>
<comment type="caution">
    <text evidence="5">The sequence shown here is derived from an EMBL/GenBank/DDBJ whole genome shotgun (WGS) entry which is preliminary data.</text>
</comment>
<dbReference type="GO" id="GO:0000976">
    <property type="term" value="F:transcription cis-regulatory region binding"/>
    <property type="evidence" value="ECO:0007669"/>
    <property type="project" value="TreeGrafter"/>
</dbReference>
<dbReference type="RefSeq" id="WP_166250797.1">
    <property type="nucleotide sequence ID" value="NZ_JAAMOW010000001.1"/>
</dbReference>
<evidence type="ECO:0000259" key="4">
    <source>
        <dbReference type="PROSITE" id="PS01124"/>
    </source>
</evidence>
<dbReference type="Pfam" id="PF12625">
    <property type="entry name" value="Arabinose_bd"/>
    <property type="match status" value="1"/>
</dbReference>
<keyword evidence="3" id="KW-0804">Transcription</keyword>
<accession>A0A6M2BMX2</accession>
<evidence type="ECO:0000256" key="2">
    <source>
        <dbReference type="ARBA" id="ARBA00023125"/>
    </source>
</evidence>
<dbReference type="PANTHER" id="PTHR47894">
    <property type="entry name" value="HTH-TYPE TRANSCRIPTIONAL REGULATOR GADX"/>
    <property type="match status" value="1"/>
</dbReference>
<dbReference type="Pfam" id="PF12833">
    <property type="entry name" value="HTH_18"/>
    <property type="match status" value="1"/>
</dbReference>
<dbReference type="GO" id="GO:0003700">
    <property type="term" value="F:DNA-binding transcription factor activity"/>
    <property type="evidence" value="ECO:0007669"/>
    <property type="project" value="InterPro"/>
</dbReference>
<dbReference type="PROSITE" id="PS01124">
    <property type="entry name" value="HTH_ARAC_FAMILY_2"/>
    <property type="match status" value="1"/>
</dbReference>
<keyword evidence="1" id="KW-0805">Transcription regulation</keyword>
<organism evidence="5 6">
    <name type="scientific">Solimonas terrae</name>
    <dbReference type="NCBI Taxonomy" id="1396819"/>
    <lineage>
        <taxon>Bacteria</taxon>
        <taxon>Pseudomonadati</taxon>
        <taxon>Pseudomonadota</taxon>
        <taxon>Gammaproteobacteria</taxon>
        <taxon>Nevskiales</taxon>
        <taxon>Nevskiaceae</taxon>
        <taxon>Solimonas</taxon>
    </lineage>
</organism>
<dbReference type="InterPro" id="IPR018060">
    <property type="entry name" value="HTH_AraC"/>
</dbReference>
<dbReference type="Gene3D" id="1.10.10.60">
    <property type="entry name" value="Homeodomain-like"/>
    <property type="match status" value="1"/>
</dbReference>
<dbReference type="SUPFAM" id="SSF46689">
    <property type="entry name" value="Homeodomain-like"/>
    <property type="match status" value="1"/>
</dbReference>